<dbReference type="Proteomes" id="UP000051922">
    <property type="component" value="Unassembled WGS sequence"/>
</dbReference>
<comment type="similarity">
    <text evidence="1 2">Belongs to the small heat shock protein (HSP20) family.</text>
</comment>
<dbReference type="InterPro" id="IPR008978">
    <property type="entry name" value="HSP20-like_chaperone"/>
</dbReference>
<sequence>MMANEMMQRNDMFADPFFDNIGRHFFDDVFAPQQVRGLKTDIEDNGDSYVAHIDVPGMTKDDIHLSYQDNVLTVQATKNSNADHTDKDGNLLMQERSYGAMSRSYRLPDVDAKGIKASYADGVLNVTLPKVDKDNQQDHEINID</sequence>
<evidence type="ECO:0000259" key="3">
    <source>
        <dbReference type="PROSITE" id="PS01031"/>
    </source>
</evidence>
<dbReference type="PANTHER" id="PTHR11527">
    <property type="entry name" value="HEAT-SHOCK PROTEIN 20 FAMILY MEMBER"/>
    <property type="match status" value="1"/>
</dbReference>
<dbReference type="PROSITE" id="PS01031">
    <property type="entry name" value="SHSP"/>
    <property type="match status" value="1"/>
</dbReference>
<evidence type="ECO:0000256" key="2">
    <source>
        <dbReference type="RuleBase" id="RU003616"/>
    </source>
</evidence>
<dbReference type="SUPFAM" id="SSF49764">
    <property type="entry name" value="HSP20-like chaperones"/>
    <property type="match status" value="1"/>
</dbReference>
<dbReference type="InterPro" id="IPR002068">
    <property type="entry name" value="A-crystallin/Hsp20_dom"/>
</dbReference>
<dbReference type="Pfam" id="PF00011">
    <property type="entry name" value="HSP20"/>
    <property type="match status" value="1"/>
</dbReference>
<evidence type="ECO:0000256" key="1">
    <source>
        <dbReference type="PROSITE-ProRule" id="PRU00285"/>
    </source>
</evidence>
<name>A0A0R1U5G9_9LACO</name>
<feature type="domain" description="SHSP" evidence="3">
    <location>
        <begin position="29"/>
        <end position="144"/>
    </location>
</feature>
<evidence type="ECO:0000313" key="4">
    <source>
        <dbReference type="EMBL" id="KRL86714.1"/>
    </source>
</evidence>
<dbReference type="STRING" id="1423783.FC50_GL000535"/>
<dbReference type="PATRIC" id="fig|1423783.4.peg.554"/>
<proteinExistence type="inferred from homology"/>
<accession>A0A0R1U5G9</accession>
<reference evidence="4 5" key="1">
    <citation type="journal article" date="2015" name="Genome Announc.">
        <title>Expanding the biotechnology potential of lactobacilli through comparative genomics of 213 strains and associated genera.</title>
        <authorList>
            <person name="Sun Z."/>
            <person name="Harris H.M."/>
            <person name="McCann A."/>
            <person name="Guo C."/>
            <person name="Argimon S."/>
            <person name="Zhang W."/>
            <person name="Yang X."/>
            <person name="Jeffery I.B."/>
            <person name="Cooney J.C."/>
            <person name="Kagawa T.F."/>
            <person name="Liu W."/>
            <person name="Song Y."/>
            <person name="Salvetti E."/>
            <person name="Wrobel A."/>
            <person name="Rasinkangas P."/>
            <person name="Parkhill J."/>
            <person name="Rea M.C."/>
            <person name="O'Sullivan O."/>
            <person name="Ritari J."/>
            <person name="Douillard F.P."/>
            <person name="Paul Ross R."/>
            <person name="Yang R."/>
            <person name="Briner A.E."/>
            <person name="Felis G.E."/>
            <person name="de Vos W.M."/>
            <person name="Barrangou R."/>
            <person name="Klaenhammer T.R."/>
            <person name="Caufield P.W."/>
            <person name="Cui Y."/>
            <person name="Zhang H."/>
            <person name="O'Toole P.W."/>
        </authorList>
    </citation>
    <scope>NUCLEOTIDE SEQUENCE [LARGE SCALE GENOMIC DNA]</scope>
    <source>
        <strain evidence="4 5">DSM 15945</strain>
    </source>
</reference>
<protein>
    <submittedName>
        <fullName evidence="4">Heat shock protein Hsp20</fullName>
    </submittedName>
</protein>
<comment type="caution">
    <text evidence="4">The sequence shown here is derived from an EMBL/GenBank/DDBJ whole genome shotgun (WGS) entry which is preliminary data.</text>
</comment>
<organism evidence="4 5">
    <name type="scientific">Lacticaseibacillus pantheris DSM 15945 = JCM 12539 = NBRC 106106</name>
    <dbReference type="NCBI Taxonomy" id="1423783"/>
    <lineage>
        <taxon>Bacteria</taxon>
        <taxon>Bacillati</taxon>
        <taxon>Bacillota</taxon>
        <taxon>Bacilli</taxon>
        <taxon>Lactobacillales</taxon>
        <taxon>Lactobacillaceae</taxon>
        <taxon>Lacticaseibacillus</taxon>
    </lineage>
</organism>
<dbReference type="Gene3D" id="2.60.40.790">
    <property type="match status" value="1"/>
</dbReference>
<dbReference type="EMBL" id="AZFJ01000038">
    <property type="protein sequence ID" value="KRL86714.1"/>
    <property type="molecule type" value="Genomic_DNA"/>
</dbReference>
<dbReference type="InterPro" id="IPR031107">
    <property type="entry name" value="Small_HSP"/>
</dbReference>
<evidence type="ECO:0000313" key="5">
    <source>
        <dbReference type="Proteomes" id="UP000051922"/>
    </source>
</evidence>
<dbReference type="AlphaFoldDB" id="A0A0R1U5G9"/>
<keyword evidence="5" id="KW-1185">Reference proteome</keyword>
<gene>
    <name evidence="4" type="ORF">FC50_GL000535</name>
</gene>
<dbReference type="CDD" id="cd06471">
    <property type="entry name" value="ACD_LpsHSP_like"/>
    <property type="match status" value="1"/>
</dbReference>
<keyword evidence="4" id="KW-0346">Stress response</keyword>